<evidence type="ECO:0008006" key="4">
    <source>
        <dbReference type="Google" id="ProtNLM"/>
    </source>
</evidence>
<protein>
    <recommendedName>
        <fullName evidence="4">Outer membrane protein beta-barrel domain-containing protein</fullName>
    </recommendedName>
</protein>
<sequence>MKAFMRIAGCVAAVWGCAVGAQEDYRPAGTGQPTDAVAPAAPADEPRREPRVEEPSLGLYVLIGGGVEGYAGQLSPRVDTGFTYGASVGYRAMPFLALELGYNGSINNLDANGSLVAKGDLGSGPDLVRNGGQLLVLGMAPLERVQPFVLTGIGFDRYTVRHDAPPGGKTHFRDDTAGYIPVGLGLRVQITRRLAADARVAYHFLFDQDFASTSATPNALDGRYMGLLQFGGTY</sequence>
<dbReference type="PATRIC" id="fig|1278073.3.peg.7982"/>
<dbReference type="eggNOG" id="COG3637">
    <property type="taxonomic scope" value="Bacteria"/>
</dbReference>
<dbReference type="EMBL" id="CP004025">
    <property type="protein sequence ID" value="AGC49119.1"/>
    <property type="molecule type" value="Genomic_DNA"/>
</dbReference>
<dbReference type="KEGG" id="msd:MYSTI_07847"/>
<name>L7UR98_MYXSD</name>
<dbReference type="SUPFAM" id="SSF56925">
    <property type="entry name" value="OMPA-like"/>
    <property type="match status" value="1"/>
</dbReference>
<keyword evidence="3" id="KW-1185">Reference proteome</keyword>
<dbReference type="InterPro" id="IPR011250">
    <property type="entry name" value="OMP/PagP_B-barrel"/>
</dbReference>
<dbReference type="STRING" id="1278073.MYSTI_07847"/>
<dbReference type="Gene3D" id="2.40.160.20">
    <property type="match status" value="1"/>
</dbReference>
<dbReference type="AlphaFoldDB" id="L7UR98"/>
<evidence type="ECO:0000313" key="3">
    <source>
        <dbReference type="Proteomes" id="UP000011131"/>
    </source>
</evidence>
<reference evidence="2 3" key="1">
    <citation type="journal article" date="2013" name="Genome Announc.">
        <title>Complete genome sequence of Myxococcus stipitatus strain DSM 14675, a fruiting myxobacterium.</title>
        <authorList>
            <person name="Huntley S."/>
            <person name="Kneip S."/>
            <person name="Treuner-Lange A."/>
            <person name="Sogaard-Andersen L."/>
        </authorList>
    </citation>
    <scope>NUCLEOTIDE SEQUENCE [LARGE SCALE GENOMIC DNA]</scope>
    <source>
        <strain evidence="3">DSM 14675 / JCM 12634 / Mx s8</strain>
    </source>
</reference>
<feature type="region of interest" description="Disordered" evidence="1">
    <location>
        <begin position="28"/>
        <end position="52"/>
    </location>
</feature>
<proteinExistence type="predicted"/>
<dbReference type="Proteomes" id="UP000011131">
    <property type="component" value="Chromosome"/>
</dbReference>
<dbReference type="RefSeq" id="WP_015353372.1">
    <property type="nucleotide sequence ID" value="NC_020126.1"/>
</dbReference>
<gene>
    <name evidence="2" type="ordered locus">MYSTI_07847</name>
</gene>
<evidence type="ECO:0000313" key="2">
    <source>
        <dbReference type="EMBL" id="AGC49119.1"/>
    </source>
</evidence>
<dbReference type="HOGENOM" id="CLU_1330074_0_0_7"/>
<evidence type="ECO:0000256" key="1">
    <source>
        <dbReference type="SAM" id="MobiDB-lite"/>
    </source>
</evidence>
<organism evidence="2 3">
    <name type="scientific">Myxococcus stipitatus (strain DSM 14675 / JCM 12634 / Mx s8)</name>
    <dbReference type="NCBI Taxonomy" id="1278073"/>
    <lineage>
        <taxon>Bacteria</taxon>
        <taxon>Pseudomonadati</taxon>
        <taxon>Myxococcota</taxon>
        <taxon>Myxococcia</taxon>
        <taxon>Myxococcales</taxon>
        <taxon>Cystobacterineae</taxon>
        <taxon>Myxococcaceae</taxon>
        <taxon>Myxococcus</taxon>
    </lineage>
</organism>
<accession>L7UR98</accession>